<reference evidence="2 3" key="1">
    <citation type="submission" date="2024-06" db="EMBL/GenBank/DDBJ databases">
        <authorList>
            <person name="Tuo L."/>
        </authorList>
    </citation>
    <scope>NUCLEOTIDE SEQUENCE [LARGE SCALE GENOMIC DNA]</scope>
    <source>
        <strain evidence="2 3">ZMM04-5</strain>
    </source>
</reference>
<feature type="transmembrane region" description="Helical" evidence="1">
    <location>
        <begin position="100"/>
        <end position="119"/>
    </location>
</feature>
<keyword evidence="1" id="KW-0472">Membrane</keyword>
<name>A0ABV3R130_9HYPH</name>
<proteinExistence type="predicted"/>
<dbReference type="Proteomes" id="UP001556196">
    <property type="component" value="Unassembled WGS sequence"/>
</dbReference>
<comment type="caution">
    <text evidence="2">The sequence shown here is derived from an EMBL/GenBank/DDBJ whole genome shotgun (WGS) entry which is preliminary data.</text>
</comment>
<keyword evidence="3" id="KW-1185">Reference proteome</keyword>
<dbReference type="RefSeq" id="WP_367723905.1">
    <property type="nucleotide sequence ID" value="NZ_JBFOCI010000003.1"/>
</dbReference>
<organism evidence="2 3">
    <name type="scientific">Mesorhizobium marinum</name>
    <dbReference type="NCBI Taxonomy" id="3228790"/>
    <lineage>
        <taxon>Bacteria</taxon>
        <taxon>Pseudomonadati</taxon>
        <taxon>Pseudomonadota</taxon>
        <taxon>Alphaproteobacteria</taxon>
        <taxon>Hyphomicrobiales</taxon>
        <taxon>Phyllobacteriaceae</taxon>
        <taxon>Mesorhizobium</taxon>
    </lineage>
</organism>
<evidence type="ECO:0000313" key="3">
    <source>
        <dbReference type="Proteomes" id="UP001556196"/>
    </source>
</evidence>
<evidence type="ECO:0000256" key="1">
    <source>
        <dbReference type="SAM" id="Phobius"/>
    </source>
</evidence>
<feature type="transmembrane region" description="Helical" evidence="1">
    <location>
        <begin position="70"/>
        <end position="94"/>
    </location>
</feature>
<feature type="transmembrane region" description="Helical" evidence="1">
    <location>
        <begin position="12"/>
        <end position="38"/>
    </location>
</feature>
<protein>
    <recommendedName>
        <fullName evidence="4">Integral membrane protein</fullName>
    </recommendedName>
</protein>
<dbReference type="EMBL" id="JBFOCI010000003">
    <property type="protein sequence ID" value="MEW9806780.1"/>
    <property type="molecule type" value="Genomic_DNA"/>
</dbReference>
<keyword evidence="1" id="KW-1133">Transmembrane helix</keyword>
<evidence type="ECO:0000313" key="2">
    <source>
        <dbReference type="EMBL" id="MEW9806780.1"/>
    </source>
</evidence>
<evidence type="ECO:0008006" key="4">
    <source>
        <dbReference type="Google" id="ProtNLM"/>
    </source>
</evidence>
<accession>A0ABV3R130</accession>
<sequence length="131" mass="13609">MSVTLNPFLRQVLFADAAVSGAAALLMAAGAPFLSPLLGLPSGLLFWAGMVLIPFVATLLVVARRGRAPGFLLVDIVALNALWVAASFGVLVTAAVEPTLLGFAFVTAQALVVALFGWLQFSGLRRQTAQA</sequence>
<gene>
    <name evidence="2" type="ORF">ABUE31_12380</name>
</gene>
<keyword evidence="1" id="KW-0812">Transmembrane</keyword>
<feature type="transmembrane region" description="Helical" evidence="1">
    <location>
        <begin position="44"/>
        <end position="63"/>
    </location>
</feature>